<feature type="transmembrane region" description="Helical" evidence="7">
    <location>
        <begin position="6"/>
        <end position="33"/>
    </location>
</feature>
<dbReference type="GO" id="GO:0017004">
    <property type="term" value="P:cytochrome complex assembly"/>
    <property type="evidence" value="ECO:0007669"/>
    <property type="project" value="InterPro"/>
</dbReference>
<keyword evidence="5 7" id="KW-0472">Membrane</keyword>
<feature type="region of interest" description="Disordered" evidence="6">
    <location>
        <begin position="277"/>
        <end position="301"/>
    </location>
</feature>
<dbReference type="InterPro" id="IPR003834">
    <property type="entry name" value="Cyt_c_assmbl_TM_dom"/>
</dbReference>
<evidence type="ECO:0000313" key="10">
    <source>
        <dbReference type="Proteomes" id="UP000295805"/>
    </source>
</evidence>
<feature type="transmembrane region" description="Helical" evidence="7">
    <location>
        <begin position="159"/>
        <end position="180"/>
    </location>
</feature>
<feature type="transmembrane region" description="Helical" evidence="7">
    <location>
        <begin position="200"/>
        <end position="225"/>
    </location>
</feature>
<dbReference type="EMBL" id="SMCX01000019">
    <property type="protein sequence ID" value="TCW22747.1"/>
    <property type="molecule type" value="Genomic_DNA"/>
</dbReference>
<organism evidence="9 10">
    <name type="scientific">Dietzia cinnamea</name>
    <dbReference type="NCBI Taxonomy" id="321318"/>
    <lineage>
        <taxon>Bacteria</taxon>
        <taxon>Bacillati</taxon>
        <taxon>Actinomycetota</taxon>
        <taxon>Actinomycetes</taxon>
        <taxon>Mycobacteriales</taxon>
        <taxon>Dietziaceae</taxon>
        <taxon>Dietzia</taxon>
    </lineage>
</organism>
<dbReference type="GeneID" id="89531149"/>
<evidence type="ECO:0000313" key="9">
    <source>
        <dbReference type="EMBL" id="TCW22747.1"/>
    </source>
</evidence>
<evidence type="ECO:0000256" key="1">
    <source>
        <dbReference type="ARBA" id="ARBA00004141"/>
    </source>
</evidence>
<accession>A0A4R3ZRF3</accession>
<dbReference type="Pfam" id="PF02683">
    <property type="entry name" value="DsbD_TM"/>
    <property type="match status" value="1"/>
</dbReference>
<dbReference type="RefSeq" id="WP_131886126.1">
    <property type="nucleotide sequence ID" value="NZ_CP143053.1"/>
</dbReference>
<keyword evidence="3 7" id="KW-0812">Transmembrane</keyword>
<dbReference type="GO" id="GO:0016020">
    <property type="term" value="C:membrane"/>
    <property type="evidence" value="ECO:0007669"/>
    <property type="project" value="UniProtKB-SubCell"/>
</dbReference>
<evidence type="ECO:0000256" key="6">
    <source>
        <dbReference type="SAM" id="MobiDB-lite"/>
    </source>
</evidence>
<gene>
    <name evidence="9" type="ORF">EDD19_1192</name>
</gene>
<feature type="transmembrane region" description="Helical" evidence="7">
    <location>
        <begin position="117"/>
        <end position="147"/>
    </location>
</feature>
<name>A0A4R3ZRF3_9ACTN</name>
<dbReference type="InterPro" id="IPR051790">
    <property type="entry name" value="Cytochrome_c-biogenesis_DsbD"/>
</dbReference>
<feature type="transmembrane region" description="Helical" evidence="7">
    <location>
        <begin position="75"/>
        <end position="96"/>
    </location>
</feature>
<sequence>MDVGLLSAFVGGILALLSPCGALLLPAFFASTVGSGPRLWLHGAVFYAGLLVILVPLGVGAGAVGSVFVSHRETVIIAASVLLIALGLAQALGFGFDAARMLPGADALRSRAAARAGLVKTALLGAASGVAGFCAGPILGAVLTLAAAQGDVVTAGTLLAIYGAGMVVPLLVLAGLWHRIGARTRTLLRGRTVTVFGRDLHSTSVITGLLIAAIGVLFWATNGFITMPELLPTGAQAWIQHRSAALANPVVDGAVILAVAVLAFALWRRARARSRSRSRARADRRPAPATARPHDPPPSGG</sequence>
<evidence type="ECO:0000256" key="5">
    <source>
        <dbReference type="ARBA" id="ARBA00023136"/>
    </source>
</evidence>
<dbReference type="AlphaFoldDB" id="A0A4R3ZRF3"/>
<comment type="similarity">
    <text evidence="2">Belongs to the DsbD family.</text>
</comment>
<comment type="caution">
    <text evidence="9">The sequence shown here is derived from an EMBL/GenBank/DDBJ whole genome shotgun (WGS) entry which is preliminary data.</text>
</comment>
<dbReference type="PANTHER" id="PTHR31272:SF4">
    <property type="entry name" value="CYTOCHROME C-TYPE BIOGENESIS PROTEIN HI_1454-RELATED"/>
    <property type="match status" value="1"/>
</dbReference>
<evidence type="ECO:0000256" key="3">
    <source>
        <dbReference type="ARBA" id="ARBA00022692"/>
    </source>
</evidence>
<keyword evidence="4 7" id="KW-1133">Transmembrane helix</keyword>
<evidence type="ECO:0000256" key="4">
    <source>
        <dbReference type="ARBA" id="ARBA00022989"/>
    </source>
</evidence>
<reference evidence="9 10" key="1">
    <citation type="submission" date="2019-03" db="EMBL/GenBank/DDBJ databases">
        <title>Root nodule microbial communities of legume samples collected from USA, Mexico and Botswana.</title>
        <authorList>
            <person name="Hirsch A."/>
        </authorList>
    </citation>
    <scope>NUCLEOTIDE SEQUENCE [LARGE SCALE GENOMIC DNA]</scope>
    <source>
        <strain evidence="9 10">55</strain>
    </source>
</reference>
<evidence type="ECO:0000256" key="2">
    <source>
        <dbReference type="ARBA" id="ARBA00006143"/>
    </source>
</evidence>
<feature type="transmembrane region" description="Helical" evidence="7">
    <location>
        <begin position="45"/>
        <end position="69"/>
    </location>
</feature>
<comment type="subcellular location">
    <subcellularLocation>
        <location evidence="1">Membrane</location>
        <topology evidence="1">Multi-pass membrane protein</topology>
    </subcellularLocation>
</comment>
<evidence type="ECO:0000256" key="7">
    <source>
        <dbReference type="SAM" id="Phobius"/>
    </source>
</evidence>
<protein>
    <submittedName>
        <fullName evidence="9">Cytochrome c biogenesis protein CcdA</fullName>
    </submittedName>
</protein>
<dbReference type="PANTHER" id="PTHR31272">
    <property type="entry name" value="CYTOCHROME C-TYPE BIOGENESIS PROTEIN HI_1454-RELATED"/>
    <property type="match status" value="1"/>
</dbReference>
<proteinExistence type="inferred from homology"/>
<feature type="domain" description="Cytochrome C biogenesis protein transmembrane" evidence="8">
    <location>
        <begin position="6"/>
        <end position="176"/>
    </location>
</feature>
<dbReference type="Proteomes" id="UP000295805">
    <property type="component" value="Unassembled WGS sequence"/>
</dbReference>
<feature type="transmembrane region" description="Helical" evidence="7">
    <location>
        <begin position="245"/>
        <end position="267"/>
    </location>
</feature>
<evidence type="ECO:0000259" key="8">
    <source>
        <dbReference type="Pfam" id="PF02683"/>
    </source>
</evidence>